<organism evidence="1 2">
    <name type="scientific">Klebsiella variicola</name>
    <dbReference type="NCBI Taxonomy" id="244366"/>
    <lineage>
        <taxon>Bacteria</taxon>
        <taxon>Pseudomonadati</taxon>
        <taxon>Pseudomonadota</taxon>
        <taxon>Gammaproteobacteria</taxon>
        <taxon>Enterobacterales</taxon>
        <taxon>Enterobacteriaceae</taxon>
        <taxon>Klebsiella/Raoultella group</taxon>
        <taxon>Klebsiella</taxon>
        <taxon>Klebsiella pneumoniae complex</taxon>
    </lineage>
</organism>
<reference evidence="1 2" key="1">
    <citation type="submission" date="2018-08" db="EMBL/GenBank/DDBJ databases">
        <authorList>
            <consortium name="Pathogen Informatics"/>
        </authorList>
    </citation>
    <scope>NUCLEOTIDE SEQUENCE [LARGE SCALE GENOMIC DNA]</scope>
    <source>
        <strain evidence="1 2">EuSCAPE_TR218</strain>
    </source>
</reference>
<name>A0ABD7PEI4_KLEVA</name>
<dbReference type="EMBL" id="UKAS01000055">
    <property type="protein sequence ID" value="SXF99804.1"/>
    <property type="molecule type" value="Genomic_DNA"/>
</dbReference>
<sequence>MPTLKPKRRQSSASKLTKQALLELAQDFPAECFAVPEPPSAILERTILSMQRRLQLQDRCIRDLSRAVTLLQQRAYSDSSNASTATKPDEDKE</sequence>
<evidence type="ECO:0000313" key="2">
    <source>
        <dbReference type="Proteomes" id="UP000258928"/>
    </source>
</evidence>
<protein>
    <submittedName>
        <fullName evidence="1">Uncharacterized protein</fullName>
    </submittedName>
</protein>
<dbReference type="Proteomes" id="UP000258928">
    <property type="component" value="Unassembled WGS sequence"/>
</dbReference>
<comment type="caution">
    <text evidence="1">The sequence shown here is derived from an EMBL/GenBank/DDBJ whole genome shotgun (WGS) entry which is preliminary data.</text>
</comment>
<gene>
    <name evidence="1" type="ORF">SAMEA3729809_05652</name>
</gene>
<evidence type="ECO:0000313" key="1">
    <source>
        <dbReference type="EMBL" id="SXF99804.1"/>
    </source>
</evidence>
<accession>A0ABD7PEI4</accession>
<dbReference type="AlphaFoldDB" id="A0ABD7PEI4"/>
<proteinExistence type="predicted"/>